<dbReference type="GO" id="GO:0003727">
    <property type="term" value="F:single-stranded RNA binding"/>
    <property type="evidence" value="ECO:0007669"/>
    <property type="project" value="InterPro"/>
</dbReference>
<evidence type="ECO:0000256" key="4">
    <source>
        <dbReference type="PROSITE-ProRule" id="PRU00182"/>
    </source>
</evidence>
<dbReference type="SUPFAM" id="SSF55174">
    <property type="entry name" value="Alpha-L RNA-binding motif"/>
    <property type="match status" value="1"/>
</dbReference>
<dbReference type="Pfam" id="PF01479">
    <property type="entry name" value="S4"/>
    <property type="match status" value="1"/>
</dbReference>
<comment type="caution">
    <text evidence="7">The sequence shown here is derived from an EMBL/GenBank/DDBJ whole genome shotgun (WGS) entry which is preliminary data.</text>
</comment>
<feature type="domain" description="RNA-binding S4" evidence="6">
    <location>
        <begin position="6"/>
        <end position="67"/>
    </location>
</feature>
<evidence type="ECO:0000259" key="6">
    <source>
        <dbReference type="SMART" id="SM00363"/>
    </source>
</evidence>
<dbReference type="Gene3D" id="3.10.290.10">
    <property type="entry name" value="RNA-binding S4 domain"/>
    <property type="match status" value="1"/>
</dbReference>
<dbReference type="AlphaFoldDB" id="A0A3N2BGN2"/>
<evidence type="ECO:0000256" key="3">
    <source>
        <dbReference type="ARBA" id="ARBA00023125"/>
    </source>
</evidence>
<keyword evidence="2 4" id="KW-0694">RNA-binding</keyword>
<dbReference type="GO" id="GO:0034605">
    <property type="term" value="P:cellular response to heat"/>
    <property type="evidence" value="ECO:0007669"/>
    <property type="project" value="InterPro"/>
</dbReference>
<comment type="similarity">
    <text evidence="1">Belongs to the HSP15 family.</text>
</comment>
<organism evidence="7 8">
    <name type="scientific">Bogoriella caseilytica</name>
    <dbReference type="NCBI Taxonomy" id="56055"/>
    <lineage>
        <taxon>Bacteria</taxon>
        <taxon>Bacillati</taxon>
        <taxon>Actinomycetota</taxon>
        <taxon>Actinomycetes</taxon>
        <taxon>Micrococcales</taxon>
        <taxon>Bogoriellaceae</taxon>
        <taxon>Bogoriella</taxon>
    </lineage>
</organism>
<reference evidence="7 8" key="1">
    <citation type="submission" date="2018-11" db="EMBL/GenBank/DDBJ databases">
        <title>Sequencing the genomes of 1000 actinobacteria strains.</title>
        <authorList>
            <person name="Klenk H.-P."/>
        </authorList>
    </citation>
    <scope>NUCLEOTIDE SEQUENCE [LARGE SCALE GENOMIC DNA]</scope>
    <source>
        <strain evidence="7 8">DSM 11294</strain>
    </source>
</reference>
<dbReference type="CDD" id="cd00165">
    <property type="entry name" value="S4"/>
    <property type="match status" value="1"/>
</dbReference>
<dbReference type="PIRSF" id="PIRSF016821">
    <property type="entry name" value="HSP15"/>
    <property type="match status" value="1"/>
</dbReference>
<dbReference type="EMBL" id="RKHK01000001">
    <property type="protein sequence ID" value="ROR74385.1"/>
    <property type="molecule type" value="Genomic_DNA"/>
</dbReference>
<evidence type="ECO:0000256" key="5">
    <source>
        <dbReference type="SAM" id="MobiDB-lite"/>
    </source>
</evidence>
<evidence type="ECO:0000256" key="1">
    <source>
        <dbReference type="ARBA" id="ARBA00008396"/>
    </source>
</evidence>
<evidence type="ECO:0000313" key="7">
    <source>
        <dbReference type="EMBL" id="ROR74385.1"/>
    </source>
</evidence>
<dbReference type="InterPro" id="IPR025708">
    <property type="entry name" value="HSP15"/>
</dbReference>
<dbReference type="OrthoDB" id="9797176at2"/>
<evidence type="ECO:0000256" key="2">
    <source>
        <dbReference type="ARBA" id="ARBA00022884"/>
    </source>
</evidence>
<gene>
    <name evidence="7" type="ORF">EDD31_2797</name>
</gene>
<name>A0A3N2BGN2_9MICO</name>
<feature type="region of interest" description="Disordered" evidence="5">
    <location>
        <begin position="75"/>
        <end position="122"/>
    </location>
</feature>
<keyword evidence="7" id="KW-0346">Stress response</keyword>
<dbReference type="Proteomes" id="UP000280668">
    <property type="component" value="Unassembled WGS sequence"/>
</dbReference>
<evidence type="ECO:0000313" key="8">
    <source>
        <dbReference type="Proteomes" id="UP000280668"/>
    </source>
</evidence>
<dbReference type="PROSITE" id="PS50889">
    <property type="entry name" value="S4"/>
    <property type="match status" value="1"/>
</dbReference>
<protein>
    <submittedName>
        <fullName evidence="7">Heat shock protein Hsp15</fullName>
    </submittedName>
</protein>
<feature type="compositionally biased region" description="Basic and acidic residues" evidence="5">
    <location>
        <begin position="112"/>
        <end position="122"/>
    </location>
</feature>
<dbReference type="SMART" id="SM00363">
    <property type="entry name" value="S4"/>
    <property type="match status" value="1"/>
</dbReference>
<dbReference type="InterPro" id="IPR036986">
    <property type="entry name" value="S4_RNA-bd_sf"/>
</dbReference>
<keyword evidence="3" id="KW-0238">DNA-binding</keyword>
<keyword evidence="8" id="KW-1185">Reference proteome</keyword>
<dbReference type="InterPro" id="IPR002942">
    <property type="entry name" value="S4_RNA-bd"/>
</dbReference>
<dbReference type="GO" id="GO:0043023">
    <property type="term" value="F:ribosomal large subunit binding"/>
    <property type="evidence" value="ECO:0007669"/>
    <property type="project" value="InterPro"/>
</dbReference>
<dbReference type="GO" id="GO:0003677">
    <property type="term" value="F:DNA binding"/>
    <property type="evidence" value="ECO:0007669"/>
    <property type="project" value="UniProtKB-KW"/>
</dbReference>
<proteinExistence type="inferred from homology"/>
<dbReference type="RefSeq" id="WP_123304679.1">
    <property type="nucleotide sequence ID" value="NZ_RKHK01000001.1"/>
</dbReference>
<accession>A0A3N2BGN2</accession>
<sequence length="122" mass="13420">MASDSVRVDAWLWAVRVFKTRSLAQAACRGGHVTVDGDRAKPATMVGAGSRVEVTGGPRPRILVVREPLRKRVGAPRAAQAMFDESPPPPPAVDRPWVPQRSRGAGRPTKRERREITRLRGH</sequence>